<evidence type="ECO:0000256" key="3">
    <source>
        <dbReference type="ARBA" id="ARBA00022617"/>
    </source>
</evidence>
<dbReference type="EMBL" id="LFZN01000001">
    <property type="protein sequence ID" value="KXT07531.1"/>
    <property type="molecule type" value="Genomic_DNA"/>
</dbReference>
<keyword evidence="4 8" id="KW-0479">Metal-binding</keyword>
<dbReference type="InterPro" id="IPR002403">
    <property type="entry name" value="Cyt_P450_E_grp-IV"/>
</dbReference>
<evidence type="ECO:0000256" key="7">
    <source>
        <dbReference type="ARBA" id="ARBA00023033"/>
    </source>
</evidence>
<accession>A0A139HYG3</accession>
<feature type="non-terminal residue" evidence="10">
    <location>
        <position position="1"/>
    </location>
</feature>
<dbReference type="PROSITE" id="PS00086">
    <property type="entry name" value="CYTOCHROME_P450"/>
    <property type="match status" value="1"/>
</dbReference>
<dbReference type="GO" id="GO:0016705">
    <property type="term" value="F:oxidoreductase activity, acting on paired donors, with incorporation or reduction of molecular oxygen"/>
    <property type="evidence" value="ECO:0007669"/>
    <property type="project" value="InterPro"/>
</dbReference>
<gene>
    <name evidence="10" type="ORF">AC578_10150</name>
</gene>
<sequence>LHFRLSRLSASSTTCIYLSILTFTHQNNIRTAMEIITNHPVAAIACAVWVLTALASFISRSRTKLPDIPWMGKTGNWPGAEYLATWSAFGSMRRWYSEGYKKYGKRGQAYILPDVLGGKHVVLPNEQLAWILEKPDSVLSTGAAHYDGLAGDYAFTDSDILKDLYHEHVVHQNMARKVGEVIPRTWQGICDAFDELWGKDTQQWKTVNVLDSMTHLVASVSNYFFVGEPLCKDKQFLRAGRAFADAVISCLFFNQLLPNIAKPLIMPIVAIPNHWHHWKVAKAVLPLFQKRLIDMEEAESKPGSSIEIPEDYITWHIRTAKKEGRVDMLQPYKVSRSLMAIEFAANHTTLLTISAALIDLFGADPKLGYVEGLREEAERVYREHNGVWSKQAVNKLVRADSALRESMRLLNITYSVTRKVLAPEGVRTPDGIVVPYGQYISVASEERHYDGDVYENPHVYDAFRFSRGREAYEAANPEDKNSKEYLKYQSQSFVTTSQDFLPFGHGRHACPGRFFIQQELKMLFAYMLMNYDVQHLPERPPNFVWGPIHTPPPKTTLQVKRKAGTV</sequence>
<organism evidence="10 11">
    <name type="scientific">Pseudocercospora eumusae</name>
    <dbReference type="NCBI Taxonomy" id="321146"/>
    <lineage>
        <taxon>Eukaryota</taxon>
        <taxon>Fungi</taxon>
        <taxon>Dikarya</taxon>
        <taxon>Ascomycota</taxon>
        <taxon>Pezizomycotina</taxon>
        <taxon>Dothideomycetes</taxon>
        <taxon>Dothideomycetidae</taxon>
        <taxon>Mycosphaerellales</taxon>
        <taxon>Mycosphaerellaceae</taxon>
        <taxon>Pseudocercospora</taxon>
    </lineage>
</organism>
<dbReference type="GO" id="GO:0005506">
    <property type="term" value="F:iron ion binding"/>
    <property type="evidence" value="ECO:0007669"/>
    <property type="project" value="InterPro"/>
</dbReference>
<feature type="binding site" description="axial binding residue" evidence="8">
    <location>
        <position position="510"/>
    </location>
    <ligand>
        <name>heme</name>
        <dbReference type="ChEBI" id="CHEBI:30413"/>
    </ligand>
    <ligandPart>
        <name>Fe</name>
        <dbReference type="ChEBI" id="CHEBI:18248"/>
    </ligandPart>
</feature>
<dbReference type="Gene3D" id="1.10.630.10">
    <property type="entry name" value="Cytochrome P450"/>
    <property type="match status" value="1"/>
</dbReference>
<evidence type="ECO:0000313" key="10">
    <source>
        <dbReference type="EMBL" id="KXT07531.1"/>
    </source>
</evidence>
<keyword evidence="6 8" id="KW-0408">Iron</keyword>
<evidence type="ECO:0000256" key="8">
    <source>
        <dbReference type="PIRSR" id="PIRSR602403-1"/>
    </source>
</evidence>
<dbReference type="Proteomes" id="UP000070133">
    <property type="component" value="Unassembled WGS sequence"/>
</dbReference>
<evidence type="ECO:0000256" key="5">
    <source>
        <dbReference type="ARBA" id="ARBA00023002"/>
    </source>
</evidence>
<keyword evidence="11" id="KW-1185">Reference proteome</keyword>
<dbReference type="InterPro" id="IPR036396">
    <property type="entry name" value="Cyt_P450_sf"/>
</dbReference>
<evidence type="ECO:0000256" key="4">
    <source>
        <dbReference type="ARBA" id="ARBA00022723"/>
    </source>
</evidence>
<dbReference type="CDD" id="cd11041">
    <property type="entry name" value="CYP503A1-like"/>
    <property type="match status" value="1"/>
</dbReference>
<protein>
    <recommendedName>
        <fullName evidence="12">Cytochrome P450</fullName>
    </recommendedName>
</protein>
<dbReference type="PRINTS" id="PR00465">
    <property type="entry name" value="EP450IV"/>
</dbReference>
<comment type="caution">
    <text evidence="10">The sequence shown here is derived from an EMBL/GenBank/DDBJ whole genome shotgun (WGS) entry which is preliminary data.</text>
</comment>
<keyword evidence="5 9" id="KW-0560">Oxidoreductase</keyword>
<dbReference type="GO" id="GO:0020037">
    <property type="term" value="F:heme binding"/>
    <property type="evidence" value="ECO:0007669"/>
    <property type="project" value="InterPro"/>
</dbReference>
<evidence type="ECO:0000256" key="6">
    <source>
        <dbReference type="ARBA" id="ARBA00023004"/>
    </source>
</evidence>
<dbReference type="GO" id="GO:0004497">
    <property type="term" value="F:monooxygenase activity"/>
    <property type="evidence" value="ECO:0007669"/>
    <property type="project" value="UniProtKB-KW"/>
</dbReference>
<dbReference type="Pfam" id="PF00067">
    <property type="entry name" value="p450"/>
    <property type="match status" value="1"/>
</dbReference>
<dbReference type="SUPFAM" id="SSF48264">
    <property type="entry name" value="Cytochrome P450"/>
    <property type="match status" value="1"/>
</dbReference>
<evidence type="ECO:0000256" key="9">
    <source>
        <dbReference type="RuleBase" id="RU000461"/>
    </source>
</evidence>
<proteinExistence type="inferred from homology"/>
<dbReference type="InterPro" id="IPR001128">
    <property type="entry name" value="Cyt_P450"/>
</dbReference>
<dbReference type="STRING" id="321146.A0A139HYG3"/>
<dbReference type="AlphaFoldDB" id="A0A139HYG3"/>
<dbReference type="PANTHER" id="PTHR46206:SF1">
    <property type="entry name" value="P450, PUTATIVE (EUROFUNG)-RELATED"/>
    <property type="match status" value="1"/>
</dbReference>
<dbReference type="OrthoDB" id="1844152at2759"/>
<evidence type="ECO:0000256" key="2">
    <source>
        <dbReference type="ARBA" id="ARBA00010617"/>
    </source>
</evidence>
<keyword evidence="3 8" id="KW-0349">Heme</keyword>
<evidence type="ECO:0000313" key="11">
    <source>
        <dbReference type="Proteomes" id="UP000070133"/>
    </source>
</evidence>
<dbReference type="PANTHER" id="PTHR46206">
    <property type="entry name" value="CYTOCHROME P450"/>
    <property type="match status" value="1"/>
</dbReference>
<keyword evidence="7 9" id="KW-0503">Monooxygenase</keyword>
<comment type="similarity">
    <text evidence="2 9">Belongs to the cytochrome P450 family.</text>
</comment>
<dbReference type="InterPro" id="IPR017972">
    <property type="entry name" value="Cyt_P450_CS"/>
</dbReference>
<evidence type="ECO:0000256" key="1">
    <source>
        <dbReference type="ARBA" id="ARBA00001971"/>
    </source>
</evidence>
<name>A0A139HYG3_9PEZI</name>
<comment type="cofactor">
    <cofactor evidence="1 8">
        <name>heme</name>
        <dbReference type="ChEBI" id="CHEBI:30413"/>
    </cofactor>
</comment>
<evidence type="ECO:0008006" key="12">
    <source>
        <dbReference type="Google" id="ProtNLM"/>
    </source>
</evidence>
<reference evidence="10 11" key="1">
    <citation type="submission" date="2015-07" db="EMBL/GenBank/DDBJ databases">
        <title>Comparative genomics of the Sigatoka disease complex on banana suggests a link between parallel evolutionary changes in Pseudocercospora fijiensis and Pseudocercospora eumusae and increased virulence on the banana host.</title>
        <authorList>
            <person name="Chang T.-C."/>
            <person name="Salvucci A."/>
            <person name="Crous P.W."/>
            <person name="Stergiopoulos I."/>
        </authorList>
    </citation>
    <scope>NUCLEOTIDE SEQUENCE [LARGE SCALE GENOMIC DNA]</scope>
    <source>
        <strain evidence="10 11">CBS 114824</strain>
    </source>
</reference>